<evidence type="ECO:0000313" key="20">
    <source>
        <dbReference type="EMBL" id="KAJ4957628.1"/>
    </source>
</evidence>
<keyword evidence="9 17" id="KW-0862">Zinc</keyword>
<dbReference type="InterPro" id="IPR037163">
    <property type="entry name" value="Spermidine_synt_N_sf"/>
</dbReference>
<gene>
    <name evidence="20" type="ORF">NE237_024739</name>
</gene>
<evidence type="ECO:0000256" key="8">
    <source>
        <dbReference type="ARBA" id="ARBA00022771"/>
    </source>
</evidence>
<dbReference type="AlphaFoldDB" id="A0A9Q0H140"/>
<keyword evidence="4 16" id="KW-0808">Transferase</keyword>
<comment type="subunit">
    <text evidence="17">Heterotrimer of RPA1, RPA2 and RPA3 (canonical replication protein A complex).</text>
</comment>
<dbReference type="GO" id="GO:0006596">
    <property type="term" value="P:polyamine biosynthetic process"/>
    <property type="evidence" value="ECO:0007669"/>
    <property type="project" value="UniProtKB-UniRule"/>
</dbReference>
<dbReference type="InterPro" id="IPR013955">
    <property type="entry name" value="Rep_factor-A_C"/>
</dbReference>
<dbReference type="NCBIfam" id="NF037959">
    <property type="entry name" value="MFS_SpdSyn"/>
    <property type="match status" value="1"/>
</dbReference>
<dbReference type="FunFam" id="2.40.50.140:FF:000064">
    <property type="entry name" value="Replication protein A subunit"/>
    <property type="match status" value="1"/>
</dbReference>
<dbReference type="CDD" id="cd04474">
    <property type="entry name" value="RPA1_DBD_A"/>
    <property type="match status" value="1"/>
</dbReference>
<dbReference type="InterPro" id="IPR012340">
    <property type="entry name" value="NA-bd_OB-fold"/>
</dbReference>
<evidence type="ECO:0000256" key="7">
    <source>
        <dbReference type="ARBA" id="ARBA00022763"/>
    </source>
</evidence>
<dbReference type="CDD" id="cd04477">
    <property type="entry name" value="RPA1N"/>
    <property type="match status" value="1"/>
</dbReference>
<dbReference type="InterPro" id="IPR004365">
    <property type="entry name" value="NA-bd_OB_tRNA"/>
</dbReference>
<organism evidence="20 21">
    <name type="scientific">Protea cynaroides</name>
    <dbReference type="NCBI Taxonomy" id="273540"/>
    <lineage>
        <taxon>Eukaryota</taxon>
        <taxon>Viridiplantae</taxon>
        <taxon>Streptophyta</taxon>
        <taxon>Embryophyta</taxon>
        <taxon>Tracheophyta</taxon>
        <taxon>Spermatophyta</taxon>
        <taxon>Magnoliopsida</taxon>
        <taxon>Proteales</taxon>
        <taxon>Proteaceae</taxon>
        <taxon>Protea</taxon>
    </lineage>
</organism>
<keyword evidence="7" id="KW-0227">DNA damage</keyword>
<dbReference type="InterPro" id="IPR029063">
    <property type="entry name" value="SAM-dependent_MTases_sf"/>
</dbReference>
<dbReference type="SUPFAM" id="SSF53335">
    <property type="entry name" value="S-adenosyl-L-methionine-dependent methyltransferases"/>
    <property type="match status" value="1"/>
</dbReference>
<evidence type="ECO:0000256" key="10">
    <source>
        <dbReference type="ARBA" id="ARBA00023115"/>
    </source>
</evidence>
<dbReference type="GO" id="GO:0005634">
    <property type="term" value="C:nucleus"/>
    <property type="evidence" value="ECO:0007669"/>
    <property type="project" value="UniProtKB-SubCell"/>
</dbReference>
<evidence type="ECO:0000256" key="2">
    <source>
        <dbReference type="ARBA" id="ARBA00005690"/>
    </source>
</evidence>
<dbReference type="GO" id="GO:0006260">
    <property type="term" value="P:DNA replication"/>
    <property type="evidence" value="ECO:0007669"/>
    <property type="project" value="UniProtKB-KW"/>
</dbReference>
<feature type="active site" description="Proton acceptor" evidence="16">
    <location>
        <position position="292"/>
    </location>
</feature>
<dbReference type="HAMAP" id="MF_00198">
    <property type="entry name" value="Spermidine_synth"/>
    <property type="match status" value="1"/>
</dbReference>
<keyword evidence="21" id="KW-1185">Reference proteome</keyword>
<keyword evidence="11 17" id="KW-0238">DNA-binding</keyword>
<dbReference type="NCBIfam" id="TIGR00617">
    <property type="entry name" value="rpa1"/>
    <property type="match status" value="1"/>
</dbReference>
<dbReference type="Pfam" id="PF01336">
    <property type="entry name" value="tRNA_anti-codon"/>
    <property type="match status" value="1"/>
</dbReference>
<evidence type="ECO:0000256" key="5">
    <source>
        <dbReference type="ARBA" id="ARBA00022705"/>
    </source>
</evidence>
<evidence type="ECO:0000259" key="19">
    <source>
        <dbReference type="PROSITE" id="PS51006"/>
    </source>
</evidence>
<dbReference type="PROSITE" id="PS51006">
    <property type="entry name" value="PABS_2"/>
    <property type="match status" value="1"/>
</dbReference>
<comment type="function">
    <text evidence="17">Component of the replication protein A complex (RPA) required for DNA recombination, repair and replication. The activity of RPA is mediated by single-stranded DNA binding and protein interactions. Probably involved in repair of double-strand DNA breaks (DSBs) induced by genotoxic stresses.</text>
</comment>
<dbReference type="PANTHER" id="PTHR43317:SF1">
    <property type="entry name" value="THERMOSPERMINE SYNTHASE ACAULIS5"/>
    <property type="match status" value="1"/>
</dbReference>
<dbReference type="Gene3D" id="3.40.50.150">
    <property type="entry name" value="Vaccinia Virus protein VP39"/>
    <property type="match status" value="1"/>
</dbReference>
<comment type="similarity">
    <text evidence="2 17">Belongs to the replication factor A protein 1 family.</text>
</comment>
<keyword evidence="6 17" id="KW-0479">Metal-binding</keyword>
<evidence type="ECO:0000256" key="13">
    <source>
        <dbReference type="ARBA" id="ARBA00023204"/>
    </source>
</evidence>
<evidence type="ECO:0000313" key="21">
    <source>
        <dbReference type="Proteomes" id="UP001141806"/>
    </source>
</evidence>
<feature type="domain" description="PABS" evidence="19">
    <location>
        <begin position="139"/>
        <end position="376"/>
    </location>
</feature>
<keyword evidence="13" id="KW-0234">DNA repair</keyword>
<comment type="subcellular location">
    <subcellularLocation>
        <location evidence="1 17">Nucleus</location>
    </subcellularLocation>
</comment>
<dbReference type="Proteomes" id="UP001141806">
    <property type="component" value="Unassembled WGS sequence"/>
</dbReference>
<reference evidence="20" key="1">
    <citation type="journal article" date="2023" name="Plant J.">
        <title>The genome of the king protea, Protea cynaroides.</title>
        <authorList>
            <person name="Chang J."/>
            <person name="Duong T.A."/>
            <person name="Schoeman C."/>
            <person name="Ma X."/>
            <person name="Roodt D."/>
            <person name="Barker N."/>
            <person name="Li Z."/>
            <person name="Van de Peer Y."/>
            <person name="Mizrachi E."/>
        </authorList>
    </citation>
    <scope>NUCLEOTIDE SEQUENCE</scope>
    <source>
        <tissue evidence="20">Young leaves</tissue>
    </source>
</reference>
<dbReference type="InterPro" id="IPR030374">
    <property type="entry name" value="PABS"/>
</dbReference>
<dbReference type="Pfam" id="PF04057">
    <property type="entry name" value="Rep-A_N"/>
    <property type="match status" value="1"/>
</dbReference>
<comment type="caution">
    <text evidence="20">The sequence shown here is derived from an EMBL/GenBank/DDBJ whole genome shotgun (WGS) entry which is preliminary data.</text>
</comment>
<dbReference type="CDD" id="cd04475">
    <property type="entry name" value="RPA1_DBD_B"/>
    <property type="match status" value="1"/>
</dbReference>
<dbReference type="OrthoDB" id="1751331at2759"/>
<dbReference type="GO" id="GO:0003677">
    <property type="term" value="F:DNA binding"/>
    <property type="evidence" value="ECO:0007669"/>
    <property type="project" value="UniProtKB-KW"/>
</dbReference>
<proteinExistence type="inferred from homology"/>
<dbReference type="InterPro" id="IPR035246">
    <property type="entry name" value="Spermidine_synt_N"/>
</dbReference>
<dbReference type="Pfam" id="PF08646">
    <property type="entry name" value="Rep_fac-A_C"/>
    <property type="match status" value="1"/>
</dbReference>
<keyword evidence="12" id="KW-0233">DNA recombination</keyword>
<comment type="catalytic activity">
    <reaction evidence="15">
        <text>S-adenosyl 3-(methylsulfanyl)propylamine + spermidine = thermospermine + S-methyl-5'-thioadenosine + H(+)</text>
        <dbReference type="Rhea" id="RHEA:30515"/>
        <dbReference type="ChEBI" id="CHEBI:15378"/>
        <dbReference type="ChEBI" id="CHEBI:17509"/>
        <dbReference type="ChEBI" id="CHEBI:57443"/>
        <dbReference type="ChEBI" id="CHEBI:57834"/>
        <dbReference type="ChEBI" id="CHEBI:59903"/>
        <dbReference type="EC" id="2.5.1.79"/>
    </reaction>
</comment>
<dbReference type="CDD" id="cd02440">
    <property type="entry name" value="AdoMet_MTases"/>
    <property type="match status" value="1"/>
</dbReference>
<protein>
    <recommendedName>
        <fullName evidence="17">Replication protein A subunit</fullName>
    </recommendedName>
</protein>
<comment type="similarity">
    <text evidence="3">Belongs to the spermidine/spermine synthase family.</text>
</comment>
<evidence type="ECO:0000256" key="12">
    <source>
        <dbReference type="ARBA" id="ARBA00023172"/>
    </source>
</evidence>
<dbReference type="GO" id="GO:0006281">
    <property type="term" value="P:DNA repair"/>
    <property type="evidence" value="ECO:0007669"/>
    <property type="project" value="UniProtKB-KW"/>
</dbReference>
<dbReference type="CDD" id="cd04476">
    <property type="entry name" value="RPA1_DBD_C"/>
    <property type="match status" value="1"/>
</dbReference>
<keyword evidence="8 17" id="KW-0863">Zinc-finger</keyword>
<dbReference type="InterPro" id="IPR001045">
    <property type="entry name" value="Spermi_synthase"/>
</dbReference>
<dbReference type="InterPro" id="IPR004591">
    <property type="entry name" value="Rfa1"/>
</dbReference>
<dbReference type="InterPro" id="IPR047192">
    <property type="entry name" value="Euk_RPA1_DBD_C"/>
</dbReference>
<evidence type="ECO:0000256" key="14">
    <source>
        <dbReference type="ARBA" id="ARBA00023242"/>
    </source>
</evidence>
<evidence type="ECO:0000256" key="17">
    <source>
        <dbReference type="RuleBase" id="RU364130"/>
    </source>
</evidence>
<evidence type="ECO:0000256" key="4">
    <source>
        <dbReference type="ARBA" id="ARBA00022679"/>
    </source>
</evidence>
<sequence length="1063" mass="119306">MVSKDVEVAAGTVQQDLRYDLLDGIEADETVKAYQARAAIEFGLETGVRIGMVVEAESEVERWVEEQRILPRLLCLAVSNPIKANTSSSNYSYSFTSLSASSLVLSVMGGAIEISSSEGLSKGNDDLEYQTQEQIHNKCCWFEEQITDDLKWSYALNCVLQKGSSKYQDIALLDTKHFGKILLIDGKMQSAEADEFIYHECLIHPALLIHPNPKTVFIMGGGEGSAAREALRHKNVNRVVMSDIDQEVVDFCRRHLTVNQKAFHDEKLDLVINDAKAELEARNEKFDVIVGDLADPVEGGPCYQLYTKSFYENVVKSKLSDNGIFVTQAGPAGIHTHKEVFSSIYNTLKHVFKHVLAYTAHVPSFVDTWGWVMASDQPLVLDAHQIDCGIKERIDGELLYLNGAFLVSSTIMSKSVELSLLKETHIYTEEDASSTGSGEDQKEGRSSSWFPADRSSQTIAERLDFSVLDIKLIGNAHERYRLLLSDSVSTQHAMLATQLNDRVKSGSVKKGSVVQLIEYICSTIQNRKIIVVLNMETIIPDWEIIGNPKLFSESASTSPKTVPERDREYRESTSNNSSTPSSSSKMQNFRPTVQPPYKPPPNYRNHGAIMKNEAPARIIPIAALNPYQGRWAIKARVTAKGDVRRYNNARGDGKVFSFDLLDSDGGEIRVTCFNAVVDRFCSSIEVGKVYLISKGNLKPAQKNFNHLKNEWEIFLEAASSVELCVDEDDSIPKQQFSLKSINEIENLDNNSIIDVIGIVVSINPVVPILRKNGLETQRRNMNLKDASGRSVELTLWGEFCNKEGRELQELLDSGLFPVLAVKAVKVNDFSGKSIGTISATLLFINPDIPEARKLQEWFDRGGKDAASQSISRDNMPSLSGNKIRKTVSQIKDEGLGRSDKPDWIMVKATVTFIKTDTFCYTACPLMIGDRQCNKKVIRSGNKRWQCERCNQEFEECEYRYLLQAQVQDHTGLTWVTAFQESGEEILGCSAKELYLLKNEEQDDERFGEIIRSSLFKQYLFRLKIKEEMYGEEQQVKITVVKAEKLNYSSESTYLLDLMSKITV</sequence>
<evidence type="ECO:0000256" key="3">
    <source>
        <dbReference type="ARBA" id="ARBA00007867"/>
    </source>
</evidence>
<evidence type="ECO:0000256" key="18">
    <source>
        <dbReference type="SAM" id="MobiDB-lite"/>
    </source>
</evidence>
<evidence type="ECO:0000256" key="1">
    <source>
        <dbReference type="ARBA" id="ARBA00004123"/>
    </source>
</evidence>
<dbReference type="PANTHER" id="PTHR43317">
    <property type="entry name" value="THERMOSPERMINE SYNTHASE ACAULIS5"/>
    <property type="match status" value="1"/>
</dbReference>
<dbReference type="Gene3D" id="2.40.50.140">
    <property type="entry name" value="Nucleic acid-binding proteins"/>
    <property type="match status" value="4"/>
</dbReference>
<evidence type="ECO:0000256" key="6">
    <source>
        <dbReference type="ARBA" id="ARBA00022723"/>
    </source>
</evidence>
<dbReference type="Gene3D" id="2.30.140.10">
    <property type="entry name" value="Spermidine synthase, tetramerisation domain"/>
    <property type="match status" value="1"/>
</dbReference>
<evidence type="ECO:0000256" key="9">
    <source>
        <dbReference type="ARBA" id="ARBA00022833"/>
    </source>
</evidence>
<dbReference type="Pfam" id="PF16900">
    <property type="entry name" value="REPA_OB_2"/>
    <property type="match status" value="1"/>
</dbReference>
<name>A0A9Q0H140_9MAGN</name>
<keyword evidence="5 17" id="KW-0235">DNA replication</keyword>
<dbReference type="Pfam" id="PF17284">
    <property type="entry name" value="Spermine_synt_N"/>
    <property type="match status" value="1"/>
</dbReference>
<feature type="region of interest" description="Disordered" evidence="18">
    <location>
        <begin position="553"/>
        <end position="597"/>
    </location>
</feature>
<dbReference type="FunFam" id="3.40.50.150:FF:000088">
    <property type="entry name" value="Polyamine aminopropyltransferase"/>
    <property type="match status" value="1"/>
</dbReference>
<dbReference type="FunFam" id="2.40.50.140:FF:000090">
    <property type="entry name" value="Replication protein A subunit"/>
    <property type="match status" value="1"/>
</dbReference>
<evidence type="ECO:0000256" key="11">
    <source>
        <dbReference type="ARBA" id="ARBA00023125"/>
    </source>
</evidence>
<dbReference type="Pfam" id="PF01564">
    <property type="entry name" value="Spermine_synth"/>
    <property type="match status" value="1"/>
</dbReference>
<dbReference type="GO" id="GO:0006310">
    <property type="term" value="P:DNA recombination"/>
    <property type="evidence" value="ECO:0007669"/>
    <property type="project" value="UniProtKB-KW"/>
</dbReference>
<evidence type="ECO:0000256" key="15">
    <source>
        <dbReference type="ARBA" id="ARBA00048874"/>
    </source>
</evidence>
<accession>A0A9Q0H140</accession>
<dbReference type="GO" id="GO:0010487">
    <property type="term" value="F:thermospermine synthase activity"/>
    <property type="evidence" value="ECO:0007669"/>
    <property type="project" value="UniProtKB-EC"/>
</dbReference>
<keyword evidence="14 17" id="KW-0539">Nucleus</keyword>
<feature type="compositionally biased region" description="Basic and acidic residues" evidence="18">
    <location>
        <begin position="562"/>
        <end position="571"/>
    </location>
</feature>
<keyword evidence="10 16" id="KW-0620">Polyamine biosynthesis</keyword>
<dbReference type="InterPro" id="IPR007199">
    <property type="entry name" value="Rep_factor-A_N"/>
</dbReference>
<evidence type="ECO:0000256" key="16">
    <source>
        <dbReference type="PROSITE-ProRule" id="PRU00354"/>
    </source>
</evidence>
<dbReference type="SUPFAM" id="SSF50249">
    <property type="entry name" value="Nucleic acid-binding proteins"/>
    <property type="match status" value="4"/>
</dbReference>
<dbReference type="FunFam" id="2.40.50.140:FF:000041">
    <property type="entry name" value="Replication protein A subunit"/>
    <property type="match status" value="1"/>
</dbReference>
<dbReference type="EMBL" id="JAMYWD010000010">
    <property type="protein sequence ID" value="KAJ4957628.1"/>
    <property type="molecule type" value="Genomic_DNA"/>
</dbReference>
<dbReference type="GO" id="GO:0008270">
    <property type="term" value="F:zinc ion binding"/>
    <property type="evidence" value="ECO:0007669"/>
    <property type="project" value="UniProtKB-KW"/>
</dbReference>
<feature type="compositionally biased region" description="Low complexity" evidence="18">
    <location>
        <begin position="572"/>
        <end position="584"/>
    </location>
</feature>
<dbReference type="InterPro" id="IPR031657">
    <property type="entry name" value="REPA_OB_2"/>
</dbReference>
<feature type="region of interest" description="Disordered" evidence="18">
    <location>
        <begin position="431"/>
        <end position="451"/>
    </location>
</feature>